<evidence type="ECO:0000313" key="3">
    <source>
        <dbReference type="Proteomes" id="UP000673691"/>
    </source>
</evidence>
<proteinExistence type="predicted"/>
<evidence type="ECO:0000313" key="2">
    <source>
        <dbReference type="EMBL" id="KAG5458011.1"/>
    </source>
</evidence>
<comment type="caution">
    <text evidence="2">The sequence shown here is derived from an EMBL/GenBank/DDBJ whole genome shotgun (WGS) entry which is preliminary data.</text>
</comment>
<protein>
    <submittedName>
        <fullName evidence="2">Uncharacterized protein</fullName>
    </submittedName>
</protein>
<dbReference type="AlphaFoldDB" id="A0A8H7ZRE8"/>
<feature type="compositionally biased region" description="Basic and acidic residues" evidence="1">
    <location>
        <begin position="11"/>
        <end position="23"/>
    </location>
</feature>
<evidence type="ECO:0000256" key="1">
    <source>
        <dbReference type="SAM" id="MobiDB-lite"/>
    </source>
</evidence>
<dbReference type="EMBL" id="JAEFCI010009122">
    <property type="protein sequence ID" value="KAG5458011.1"/>
    <property type="molecule type" value="Genomic_DNA"/>
</dbReference>
<name>A0A8H7ZRE8_9FUNG</name>
<keyword evidence="3" id="KW-1185">Reference proteome</keyword>
<feature type="region of interest" description="Disordered" evidence="1">
    <location>
        <begin position="1"/>
        <end position="48"/>
    </location>
</feature>
<dbReference type="Proteomes" id="UP000673691">
    <property type="component" value="Unassembled WGS sequence"/>
</dbReference>
<gene>
    <name evidence="2" type="ORF">BJ554DRAFT_1856</name>
</gene>
<sequence>MAILATSLDQVPRELDQSTRQERSNLNGRPLSEKERRSAMSGQTTGGCARTSRGCFWIDLGKMCICRERNHRVPPRCFKLG</sequence>
<reference evidence="2 3" key="1">
    <citation type="journal article" name="Sci. Rep.">
        <title>Genome-scale phylogenetic analyses confirm Olpidium as the closest living zoosporic fungus to the non-flagellated, terrestrial fungi.</title>
        <authorList>
            <person name="Chang Y."/>
            <person name="Rochon D."/>
            <person name="Sekimoto S."/>
            <person name="Wang Y."/>
            <person name="Chovatia M."/>
            <person name="Sandor L."/>
            <person name="Salamov A."/>
            <person name="Grigoriev I.V."/>
            <person name="Stajich J.E."/>
            <person name="Spatafora J.W."/>
        </authorList>
    </citation>
    <scope>NUCLEOTIDE SEQUENCE [LARGE SCALE GENOMIC DNA]</scope>
    <source>
        <strain evidence="2">S191</strain>
    </source>
</reference>
<accession>A0A8H7ZRE8</accession>
<organism evidence="2 3">
    <name type="scientific">Olpidium bornovanus</name>
    <dbReference type="NCBI Taxonomy" id="278681"/>
    <lineage>
        <taxon>Eukaryota</taxon>
        <taxon>Fungi</taxon>
        <taxon>Fungi incertae sedis</taxon>
        <taxon>Olpidiomycota</taxon>
        <taxon>Olpidiomycotina</taxon>
        <taxon>Olpidiomycetes</taxon>
        <taxon>Olpidiales</taxon>
        <taxon>Olpidiaceae</taxon>
        <taxon>Olpidium</taxon>
    </lineage>
</organism>